<dbReference type="EMBL" id="JAZHYN010000001">
    <property type="protein sequence ID" value="MEF3364989.1"/>
    <property type="molecule type" value="Genomic_DNA"/>
</dbReference>
<dbReference type="InterPro" id="IPR003715">
    <property type="entry name" value="Poly_export_N"/>
</dbReference>
<comment type="caution">
    <text evidence="5">The sequence shown here is derived from an EMBL/GenBank/DDBJ whole genome shotgun (WGS) entry which is preliminary data.</text>
</comment>
<keyword evidence="1 2" id="KW-0732">Signal</keyword>
<dbReference type="PANTHER" id="PTHR33619:SF3">
    <property type="entry name" value="POLYSACCHARIDE EXPORT PROTEIN GFCE-RELATED"/>
    <property type="match status" value="1"/>
</dbReference>
<keyword evidence="6" id="KW-1185">Reference proteome</keyword>
<protein>
    <submittedName>
        <fullName evidence="5">Polysaccharide biosynthesis/export family protein</fullName>
    </submittedName>
</protein>
<accession>A0ABU7XCW7</accession>
<dbReference type="Pfam" id="PF10531">
    <property type="entry name" value="SLBB"/>
    <property type="match status" value="1"/>
</dbReference>
<feature type="chain" id="PRO_5047220852" evidence="2">
    <location>
        <begin position="23"/>
        <end position="244"/>
    </location>
</feature>
<organism evidence="5 6">
    <name type="scientific">Methylocystis borbori</name>
    <dbReference type="NCBI Taxonomy" id="3118750"/>
    <lineage>
        <taxon>Bacteria</taxon>
        <taxon>Pseudomonadati</taxon>
        <taxon>Pseudomonadota</taxon>
        <taxon>Alphaproteobacteria</taxon>
        <taxon>Hyphomicrobiales</taxon>
        <taxon>Methylocystaceae</taxon>
        <taxon>Methylocystis</taxon>
    </lineage>
</organism>
<name>A0ABU7XCW7_9HYPH</name>
<dbReference type="RefSeq" id="WP_332079880.1">
    <property type="nucleotide sequence ID" value="NZ_JAZHYN010000001.1"/>
</dbReference>
<reference evidence="5 6" key="1">
    <citation type="submission" date="2024-02" db="EMBL/GenBank/DDBJ databases">
        <authorList>
            <person name="Grouzdev D."/>
        </authorList>
    </citation>
    <scope>NUCLEOTIDE SEQUENCE [LARGE SCALE GENOMIC DNA]</scope>
    <source>
        <strain evidence="5 6">9N</strain>
    </source>
</reference>
<dbReference type="InterPro" id="IPR049712">
    <property type="entry name" value="Poly_export"/>
</dbReference>
<dbReference type="Proteomes" id="UP001350748">
    <property type="component" value="Unassembled WGS sequence"/>
</dbReference>
<proteinExistence type="predicted"/>
<dbReference type="Gene3D" id="3.10.560.10">
    <property type="entry name" value="Outer membrane lipoprotein wza domain like"/>
    <property type="match status" value="1"/>
</dbReference>
<evidence type="ECO:0000259" key="4">
    <source>
        <dbReference type="Pfam" id="PF10531"/>
    </source>
</evidence>
<evidence type="ECO:0000313" key="6">
    <source>
        <dbReference type="Proteomes" id="UP001350748"/>
    </source>
</evidence>
<dbReference type="Pfam" id="PF02563">
    <property type="entry name" value="Poly_export"/>
    <property type="match status" value="1"/>
</dbReference>
<dbReference type="PANTHER" id="PTHR33619">
    <property type="entry name" value="POLYSACCHARIDE EXPORT PROTEIN GFCE-RELATED"/>
    <property type="match status" value="1"/>
</dbReference>
<evidence type="ECO:0000256" key="1">
    <source>
        <dbReference type="ARBA" id="ARBA00022729"/>
    </source>
</evidence>
<sequence>MAKATRKFAAVAYGLGCIALLAACTGAPGDGGDGFSGQTGDQAEIARVANKYVATSTPGTTGYLIGPQDVLDVTVFKAPELSKTIQVAEDGMINLPLTGPIAAAGRSPSQVEREIEKRLDARYMKSPQVTVFVREFNSQRVTVEGAVRSPGVFPVRGYETLMQVIAKGGGLDRDIASSNVVIFRTVDGARTVTRYDFGAIRSGAAPDPQVLPGDVVVVDDSMAKQGLQALLRLTPLATPFYYLF</sequence>
<dbReference type="Gene3D" id="3.30.1950.10">
    <property type="entry name" value="wza like domain"/>
    <property type="match status" value="1"/>
</dbReference>
<evidence type="ECO:0000313" key="5">
    <source>
        <dbReference type="EMBL" id="MEF3364989.1"/>
    </source>
</evidence>
<evidence type="ECO:0000256" key="2">
    <source>
        <dbReference type="SAM" id="SignalP"/>
    </source>
</evidence>
<feature type="domain" description="Polysaccharide export protein N-terminal" evidence="3">
    <location>
        <begin position="60"/>
        <end position="133"/>
    </location>
</feature>
<gene>
    <name evidence="5" type="ORF">V3H18_00410</name>
</gene>
<feature type="domain" description="Soluble ligand binding" evidence="4">
    <location>
        <begin position="140"/>
        <end position="190"/>
    </location>
</feature>
<dbReference type="PROSITE" id="PS51257">
    <property type="entry name" value="PROKAR_LIPOPROTEIN"/>
    <property type="match status" value="1"/>
</dbReference>
<evidence type="ECO:0000259" key="3">
    <source>
        <dbReference type="Pfam" id="PF02563"/>
    </source>
</evidence>
<dbReference type="InterPro" id="IPR019554">
    <property type="entry name" value="Soluble_ligand-bd"/>
</dbReference>
<feature type="signal peptide" evidence="2">
    <location>
        <begin position="1"/>
        <end position="22"/>
    </location>
</feature>